<name>A0A1I7ZHB8_9BILA</name>
<sequence length="82" mass="9809">LCSKEECDFIDKYYRHRYALYYKPSCVYKYEEGEGDERRRIYISFDCSKEGDTSTGLRSASFSGHNELKLMRETDILYIFFA</sequence>
<organism evidence="1 2">
    <name type="scientific">Steinernema glaseri</name>
    <dbReference type="NCBI Taxonomy" id="37863"/>
    <lineage>
        <taxon>Eukaryota</taxon>
        <taxon>Metazoa</taxon>
        <taxon>Ecdysozoa</taxon>
        <taxon>Nematoda</taxon>
        <taxon>Chromadorea</taxon>
        <taxon>Rhabditida</taxon>
        <taxon>Tylenchina</taxon>
        <taxon>Panagrolaimomorpha</taxon>
        <taxon>Strongyloidoidea</taxon>
        <taxon>Steinernematidae</taxon>
        <taxon>Steinernema</taxon>
    </lineage>
</organism>
<reference evidence="2" key="1">
    <citation type="submission" date="2016-11" db="UniProtKB">
        <authorList>
            <consortium name="WormBaseParasite"/>
        </authorList>
    </citation>
    <scope>IDENTIFICATION</scope>
</reference>
<dbReference type="WBParaSite" id="L893_g2620.t1">
    <property type="protein sequence ID" value="L893_g2620.t1"/>
    <property type="gene ID" value="L893_g2620"/>
</dbReference>
<proteinExistence type="predicted"/>
<keyword evidence="1" id="KW-1185">Reference proteome</keyword>
<protein>
    <submittedName>
        <fullName evidence="2">Tub domain-containing protein</fullName>
    </submittedName>
</protein>
<accession>A0A1I7ZHB8</accession>
<dbReference type="AlphaFoldDB" id="A0A1I7ZHB8"/>
<dbReference type="Proteomes" id="UP000095287">
    <property type="component" value="Unplaced"/>
</dbReference>
<evidence type="ECO:0000313" key="1">
    <source>
        <dbReference type="Proteomes" id="UP000095287"/>
    </source>
</evidence>
<evidence type="ECO:0000313" key="2">
    <source>
        <dbReference type="WBParaSite" id="L893_g2620.t1"/>
    </source>
</evidence>